<organism evidence="5 6">
    <name type="scientific">Dietzia aurantiaca</name>
    <dbReference type="NCBI Taxonomy" id="983873"/>
    <lineage>
        <taxon>Bacteria</taxon>
        <taxon>Bacillati</taxon>
        <taxon>Actinomycetota</taxon>
        <taxon>Actinomycetes</taxon>
        <taxon>Mycobacteriales</taxon>
        <taxon>Dietziaceae</taxon>
        <taxon>Dietzia</taxon>
    </lineage>
</organism>
<dbReference type="GO" id="GO:0008168">
    <property type="term" value="F:methyltransferase activity"/>
    <property type="evidence" value="ECO:0007669"/>
    <property type="project" value="UniProtKB-KW"/>
</dbReference>
<evidence type="ECO:0000313" key="5">
    <source>
        <dbReference type="EMBL" id="MFC4755531.1"/>
    </source>
</evidence>
<proteinExistence type="inferred from homology"/>
<evidence type="ECO:0000256" key="1">
    <source>
        <dbReference type="ARBA" id="ARBA00006149"/>
    </source>
</evidence>
<dbReference type="GO" id="GO:0032259">
    <property type="term" value="P:methylation"/>
    <property type="evidence" value="ECO:0007669"/>
    <property type="project" value="UniProtKB-KW"/>
</dbReference>
<dbReference type="SUPFAM" id="SSF53335">
    <property type="entry name" value="S-adenosyl-L-methionine-dependent methyltransferases"/>
    <property type="match status" value="1"/>
</dbReference>
<dbReference type="Proteomes" id="UP001595836">
    <property type="component" value="Unassembled WGS sequence"/>
</dbReference>
<dbReference type="InterPro" id="IPR004557">
    <property type="entry name" value="PrmC-related"/>
</dbReference>
<evidence type="ECO:0000256" key="4">
    <source>
        <dbReference type="ARBA" id="ARBA00022691"/>
    </source>
</evidence>
<comment type="similarity">
    <text evidence="1">Belongs to the eukaryotic/archaeal PrmC-related family.</text>
</comment>
<gene>
    <name evidence="5" type="ORF">ACFO7U_12180</name>
</gene>
<dbReference type="EMBL" id="JBHSHP010000047">
    <property type="protein sequence ID" value="MFC4755531.1"/>
    <property type="molecule type" value="Genomic_DNA"/>
</dbReference>
<evidence type="ECO:0000256" key="3">
    <source>
        <dbReference type="ARBA" id="ARBA00022679"/>
    </source>
</evidence>
<keyword evidence="3 5" id="KW-0808">Transferase</keyword>
<dbReference type="InterPro" id="IPR029063">
    <property type="entry name" value="SAM-dependent_MTases_sf"/>
</dbReference>
<evidence type="ECO:0000256" key="2">
    <source>
        <dbReference type="ARBA" id="ARBA00022603"/>
    </source>
</evidence>
<evidence type="ECO:0000313" key="6">
    <source>
        <dbReference type="Proteomes" id="UP001595836"/>
    </source>
</evidence>
<keyword evidence="2 5" id="KW-0489">Methyltransferase</keyword>
<protein>
    <submittedName>
        <fullName evidence="5">HemK2/MTQ2 family protein methyltransferase</fullName>
        <ecNumber evidence="5">2.1.1.-</ecNumber>
    </submittedName>
</protein>
<dbReference type="CDD" id="cd02440">
    <property type="entry name" value="AdoMet_MTases"/>
    <property type="match status" value="1"/>
</dbReference>
<comment type="caution">
    <text evidence="5">The sequence shown here is derived from an EMBL/GenBank/DDBJ whole genome shotgun (WGS) entry which is preliminary data.</text>
</comment>
<keyword evidence="4" id="KW-0949">S-adenosyl-L-methionine</keyword>
<dbReference type="PANTHER" id="PTHR45875:SF1">
    <property type="entry name" value="METHYLTRANSFERASE N6AMT1"/>
    <property type="match status" value="1"/>
</dbReference>
<keyword evidence="6" id="KW-1185">Reference proteome</keyword>
<name>A0ABV9PRH1_9ACTN</name>
<sequence length="224" mass="23335">MAAPLRSTIPLQVTDGVYAPQEDSWLLSGVLEASGLAEGRRVLDICTGSGVLALEAARLGAREVLAFDLCPAAVECASGNAAASGLPVEVRLGTLQDAVQHGPFDLVVTNPPYVPSTLPPAGTGPDRAWDAGADGRVVLDELCALAPRLIAPGGALLLVQSEFSAPRQTVQVLTDSGFIAHTAARQMIDFGPVMTARAGELEASGLLEPERRTEELVVIRAHRV</sequence>
<dbReference type="InterPro" id="IPR052190">
    <property type="entry name" value="Euk-Arch_PrmC-MTase"/>
</dbReference>
<dbReference type="Pfam" id="PF06325">
    <property type="entry name" value="PrmA"/>
    <property type="match status" value="1"/>
</dbReference>
<dbReference type="InterPro" id="IPR002052">
    <property type="entry name" value="DNA_methylase_N6_adenine_CS"/>
</dbReference>
<dbReference type="PANTHER" id="PTHR45875">
    <property type="entry name" value="METHYLTRANSFERASE N6AMT1"/>
    <property type="match status" value="1"/>
</dbReference>
<dbReference type="EC" id="2.1.1.-" evidence="5"/>
<dbReference type="RefSeq" id="WP_344994482.1">
    <property type="nucleotide sequence ID" value="NZ_BAABCD010000044.1"/>
</dbReference>
<dbReference type="PROSITE" id="PS00092">
    <property type="entry name" value="N6_MTASE"/>
    <property type="match status" value="1"/>
</dbReference>
<accession>A0ABV9PRH1</accession>
<dbReference type="Gene3D" id="3.40.50.150">
    <property type="entry name" value="Vaccinia Virus protein VP39"/>
    <property type="match status" value="1"/>
</dbReference>
<dbReference type="NCBIfam" id="TIGR00537">
    <property type="entry name" value="hemK_rel_arch"/>
    <property type="match status" value="1"/>
</dbReference>
<reference evidence="6" key="1">
    <citation type="journal article" date="2019" name="Int. J. Syst. Evol. Microbiol.">
        <title>The Global Catalogue of Microorganisms (GCM) 10K type strain sequencing project: providing services to taxonomists for standard genome sequencing and annotation.</title>
        <authorList>
            <consortium name="The Broad Institute Genomics Platform"/>
            <consortium name="The Broad Institute Genome Sequencing Center for Infectious Disease"/>
            <person name="Wu L."/>
            <person name="Ma J."/>
        </authorList>
    </citation>
    <scope>NUCLEOTIDE SEQUENCE [LARGE SCALE GENOMIC DNA]</scope>
    <source>
        <strain evidence="6">JCM 11882</strain>
    </source>
</reference>